<dbReference type="OrthoDB" id="8115703at2"/>
<evidence type="ECO:0000313" key="2">
    <source>
        <dbReference type="Proteomes" id="UP000032515"/>
    </source>
</evidence>
<protein>
    <recommendedName>
        <fullName evidence="3">DUF2442 domain-containing protein</fullName>
    </recommendedName>
</protein>
<dbReference type="EMBL" id="JXXE01000134">
    <property type="protein sequence ID" value="KIZ46208.1"/>
    <property type="molecule type" value="Genomic_DNA"/>
</dbReference>
<proteinExistence type="predicted"/>
<dbReference type="PATRIC" id="fig|1076.23.peg.588"/>
<dbReference type="SUPFAM" id="SSF143880">
    <property type="entry name" value="NE0471 N-terminal domain-like"/>
    <property type="match status" value="1"/>
</dbReference>
<reference evidence="1 2" key="1">
    <citation type="submission" date="2014-11" db="EMBL/GenBank/DDBJ databases">
        <title>Genomics and ecophysiology of heterotrophic nitrogen fixing bacteria isolated from estuarine surface water.</title>
        <authorList>
            <person name="Bentzon-Tilia M."/>
            <person name="Severin I."/>
            <person name="Hansen L.H."/>
            <person name="Riemann L."/>
        </authorList>
    </citation>
    <scope>NUCLEOTIDE SEQUENCE [LARGE SCALE GENOMIC DNA]</scope>
    <source>
        <strain evidence="1 2">BAL398</strain>
    </source>
</reference>
<evidence type="ECO:0000313" key="1">
    <source>
        <dbReference type="EMBL" id="KIZ46208.1"/>
    </source>
</evidence>
<comment type="caution">
    <text evidence="1">The sequence shown here is derived from an EMBL/GenBank/DDBJ whole genome shotgun (WGS) entry which is preliminary data.</text>
</comment>
<dbReference type="Proteomes" id="UP000032515">
    <property type="component" value="Unassembled WGS sequence"/>
</dbReference>
<name>A0A0D7EZF4_RHOPL</name>
<gene>
    <name evidence="1" type="ORF">OO17_07005</name>
</gene>
<evidence type="ECO:0008006" key="3">
    <source>
        <dbReference type="Google" id="ProtNLM"/>
    </source>
</evidence>
<accession>A0A0D7EZF4</accession>
<sequence>MTEIVAIKSAEPVIFGVLKIVWTDDFAGVVDLRPLLAKGEMFEFLRANPARFDDLKLEDHGYKIFWLDDEGDEIDFGSDSLRQRAVRQASLLHLAS</sequence>
<dbReference type="AlphaFoldDB" id="A0A0D7EZF4"/>
<organism evidence="1 2">
    <name type="scientific">Rhodopseudomonas palustris</name>
    <dbReference type="NCBI Taxonomy" id="1076"/>
    <lineage>
        <taxon>Bacteria</taxon>
        <taxon>Pseudomonadati</taxon>
        <taxon>Pseudomonadota</taxon>
        <taxon>Alphaproteobacteria</taxon>
        <taxon>Hyphomicrobiales</taxon>
        <taxon>Nitrobacteraceae</taxon>
        <taxon>Rhodopseudomonas</taxon>
    </lineage>
</organism>
<dbReference type="Gene3D" id="3.30.2020.10">
    <property type="entry name" value="NE0471-like N-terminal domain"/>
    <property type="match status" value="1"/>
</dbReference>
<dbReference type="InterPro" id="IPR036782">
    <property type="entry name" value="NE0471-like_N"/>
</dbReference>